<name>A0ABP0HAE6_9DINO</name>
<evidence type="ECO:0000256" key="1">
    <source>
        <dbReference type="SAM" id="MobiDB-lite"/>
    </source>
</evidence>
<organism evidence="2 3">
    <name type="scientific">Durusdinium trenchii</name>
    <dbReference type="NCBI Taxonomy" id="1381693"/>
    <lineage>
        <taxon>Eukaryota</taxon>
        <taxon>Sar</taxon>
        <taxon>Alveolata</taxon>
        <taxon>Dinophyceae</taxon>
        <taxon>Suessiales</taxon>
        <taxon>Symbiodiniaceae</taxon>
        <taxon>Durusdinium</taxon>
    </lineage>
</organism>
<evidence type="ECO:0008006" key="4">
    <source>
        <dbReference type="Google" id="ProtNLM"/>
    </source>
</evidence>
<evidence type="ECO:0000313" key="3">
    <source>
        <dbReference type="Proteomes" id="UP001642484"/>
    </source>
</evidence>
<sequence>MGVQTLKHRREAAGRRVIPAGHSKRTLAVLRRHGVMRPSDRQLRQCELCQKQRRIGRWWWPPRQLVQAGAASSDAGIAGSAALQAAPPGVKGYWKYCLWCCRPCWDNWLVQYKQWFHDDNWSPAKLNSGVSEESLSSSSSRGEKRKSSQSVPKTGEVFHYDFIEIGTSNYHTFTQAAGSHPSYKPCAYRYLPKGDLSQLRGLAVDMKRRYLQQLPDLPNVTKVKAAISDREIVLPMHHVKLADIEHWERIFATQGNYRGFRLIRLARGCSALGRHKVLSHALGLLGLRHLIRVRSMKTKTVEWLFRQHQVGTVGVLALDCEGHDCAIVKGLIDACKQRREWYPKWILFETNGMNDEYFGKGTERSTVDALLAEGYELFWGGGYHDTGKRDTVLKRTW</sequence>
<keyword evidence="3" id="KW-1185">Reference proteome</keyword>
<dbReference type="Proteomes" id="UP001642484">
    <property type="component" value="Unassembled WGS sequence"/>
</dbReference>
<evidence type="ECO:0000313" key="2">
    <source>
        <dbReference type="EMBL" id="CAK8987015.1"/>
    </source>
</evidence>
<gene>
    <name evidence="2" type="ORF">CCMP2556_LOCUS715</name>
</gene>
<feature type="region of interest" description="Disordered" evidence="1">
    <location>
        <begin position="132"/>
        <end position="151"/>
    </location>
</feature>
<dbReference type="EMBL" id="CAXAMN010000214">
    <property type="protein sequence ID" value="CAK8987015.1"/>
    <property type="molecule type" value="Genomic_DNA"/>
</dbReference>
<reference evidence="2 3" key="1">
    <citation type="submission" date="2024-02" db="EMBL/GenBank/DDBJ databases">
        <authorList>
            <person name="Chen Y."/>
            <person name="Shah S."/>
            <person name="Dougan E. K."/>
            <person name="Thang M."/>
            <person name="Chan C."/>
        </authorList>
    </citation>
    <scope>NUCLEOTIDE SEQUENCE [LARGE SCALE GENOMIC DNA]</scope>
</reference>
<comment type="caution">
    <text evidence="2">The sequence shown here is derived from an EMBL/GenBank/DDBJ whole genome shotgun (WGS) entry which is preliminary data.</text>
</comment>
<protein>
    <recommendedName>
        <fullName evidence="4">Methyltransferase FkbM domain-containing protein</fullName>
    </recommendedName>
</protein>
<proteinExistence type="predicted"/>
<accession>A0ABP0HAE6</accession>